<keyword evidence="2" id="KW-1185">Reference proteome</keyword>
<organism evidence="3">
    <name type="scientific">Echinostoma caproni</name>
    <dbReference type="NCBI Taxonomy" id="27848"/>
    <lineage>
        <taxon>Eukaryota</taxon>
        <taxon>Metazoa</taxon>
        <taxon>Spiralia</taxon>
        <taxon>Lophotrochozoa</taxon>
        <taxon>Platyhelminthes</taxon>
        <taxon>Trematoda</taxon>
        <taxon>Digenea</taxon>
        <taxon>Plagiorchiida</taxon>
        <taxon>Echinostomata</taxon>
        <taxon>Echinostomatoidea</taxon>
        <taxon>Echinostomatidae</taxon>
        <taxon>Echinostoma</taxon>
    </lineage>
</organism>
<dbReference type="AlphaFoldDB" id="A0A183A4E6"/>
<evidence type="ECO:0000313" key="3">
    <source>
        <dbReference type="WBParaSite" id="ECPE_0000183101-mRNA-1"/>
    </source>
</evidence>
<name>A0A183A4E6_9TREM</name>
<gene>
    <name evidence="1" type="ORF">ECPE_LOCUS1831</name>
</gene>
<protein>
    <submittedName>
        <fullName evidence="3">Lectin_legB domain-containing protein</fullName>
    </submittedName>
</protein>
<dbReference type="OrthoDB" id="536948at2759"/>
<proteinExistence type="predicted"/>
<accession>A0A183A4E6</accession>
<dbReference type="Proteomes" id="UP000272942">
    <property type="component" value="Unassembled WGS sequence"/>
</dbReference>
<dbReference type="EMBL" id="UZAN01016227">
    <property type="protein sequence ID" value="VDP47177.1"/>
    <property type="molecule type" value="Genomic_DNA"/>
</dbReference>
<sequence>MLTLSVDTGVNVSGHHVAALSASPYPPILTNVRLAFNAYDAVNFSLIRGPAILQNVLVRNALPPPL</sequence>
<reference evidence="3" key="1">
    <citation type="submission" date="2016-06" db="UniProtKB">
        <authorList>
            <consortium name="WormBaseParasite"/>
        </authorList>
    </citation>
    <scope>IDENTIFICATION</scope>
</reference>
<evidence type="ECO:0000313" key="2">
    <source>
        <dbReference type="Proteomes" id="UP000272942"/>
    </source>
</evidence>
<evidence type="ECO:0000313" key="1">
    <source>
        <dbReference type="EMBL" id="VDP47177.1"/>
    </source>
</evidence>
<reference evidence="1 2" key="2">
    <citation type="submission" date="2018-11" db="EMBL/GenBank/DDBJ databases">
        <authorList>
            <consortium name="Pathogen Informatics"/>
        </authorList>
    </citation>
    <scope>NUCLEOTIDE SEQUENCE [LARGE SCALE GENOMIC DNA]</scope>
    <source>
        <strain evidence="1 2">Egypt</strain>
    </source>
</reference>
<dbReference type="WBParaSite" id="ECPE_0000183101-mRNA-1">
    <property type="protein sequence ID" value="ECPE_0000183101-mRNA-1"/>
    <property type="gene ID" value="ECPE_0000183101"/>
</dbReference>